<dbReference type="InterPro" id="IPR029033">
    <property type="entry name" value="His_PPase_superfam"/>
</dbReference>
<keyword evidence="2" id="KW-1185">Reference proteome</keyword>
<accession>A0ABR5MIX8</accession>
<dbReference type="CDD" id="cd07067">
    <property type="entry name" value="HP_PGM_like"/>
    <property type="match status" value="1"/>
</dbReference>
<protein>
    <recommendedName>
        <fullName evidence="3">Phosphoglycerate mutase</fullName>
    </recommendedName>
</protein>
<evidence type="ECO:0008006" key="3">
    <source>
        <dbReference type="Google" id="ProtNLM"/>
    </source>
</evidence>
<dbReference type="InterPro" id="IPR052765">
    <property type="entry name" value="PGM-Related"/>
</dbReference>
<evidence type="ECO:0000313" key="1">
    <source>
        <dbReference type="EMBL" id="KPH74752.1"/>
    </source>
</evidence>
<evidence type="ECO:0000313" key="2">
    <source>
        <dbReference type="Proteomes" id="UP000037854"/>
    </source>
</evidence>
<dbReference type="SUPFAM" id="SSF53254">
    <property type="entry name" value="Phosphoglycerate mutase-like"/>
    <property type="match status" value="1"/>
</dbReference>
<dbReference type="PANTHER" id="PTHR46192">
    <property type="entry name" value="BROAD-RANGE ACID PHOSPHATASE DET1"/>
    <property type="match status" value="1"/>
</dbReference>
<proteinExistence type="predicted"/>
<dbReference type="EMBL" id="LGTK01000028">
    <property type="protein sequence ID" value="KPH74752.1"/>
    <property type="molecule type" value="Genomic_DNA"/>
</dbReference>
<dbReference type="Proteomes" id="UP000037854">
    <property type="component" value="Unassembled WGS sequence"/>
</dbReference>
<dbReference type="InterPro" id="IPR013078">
    <property type="entry name" value="His_Pase_superF_clade-1"/>
</dbReference>
<gene>
    <name evidence="1" type="ORF">AFL42_09535</name>
</gene>
<dbReference type="Gene3D" id="3.40.50.1240">
    <property type="entry name" value="Phosphoglycerate mutase-like"/>
    <property type="match status" value="1"/>
</dbReference>
<reference evidence="1 2" key="1">
    <citation type="submission" date="2015-07" db="EMBL/GenBank/DDBJ databases">
        <title>High-quality draft genome sequence of Oceanobacillus caeni HM6, a bacillus isolated from a human feces.</title>
        <authorList>
            <person name="Kumar J."/>
            <person name="Verma M.K."/>
            <person name="Pandey R."/>
            <person name="Bhambi M."/>
            <person name="Chauhan N."/>
        </authorList>
    </citation>
    <scope>NUCLEOTIDE SEQUENCE [LARGE SCALE GENOMIC DNA]</scope>
    <source>
        <strain evidence="1 2">HM6</strain>
    </source>
</reference>
<dbReference type="RefSeq" id="WP_060668501.1">
    <property type="nucleotide sequence ID" value="NZ_LGTK01000028.1"/>
</dbReference>
<dbReference type="Pfam" id="PF00300">
    <property type="entry name" value="His_Phos_1"/>
    <property type="match status" value="1"/>
</dbReference>
<sequence length="161" mass="18776">MKKTILYSSPYARTMQTAKAIHAELPGEVPFLQNPLIREWELGNLLNINNRTPQLKKEFKASGSFFYRYPNGESMADVYLRATMFYNTFLQRVKQQNRYEDVIMVSHSAFMHAFLTFMMQWPIDNKAKPKPFDNACVIAIDEVDGDYQYKQIFAPKISVTN</sequence>
<name>A0ABR5MIX8_9BACI</name>
<comment type="caution">
    <text evidence="1">The sequence shown here is derived from an EMBL/GenBank/DDBJ whole genome shotgun (WGS) entry which is preliminary data.</text>
</comment>
<organism evidence="1 2">
    <name type="scientific">Oceanobacillus caeni</name>
    <dbReference type="NCBI Taxonomy" id="405946"/>
    <lineage>
        <taxon>Bacteria</taxon>
        <taxon>Bacillati</taxon>
        <taxon>Bacillota</taxon>
        <taxon>Bacilli</taxon>
        <taxon>Bacillales</taxon>
        <taxon>Bacillaceae</taxon>
        <taxon>Oceanobacillus</taxon>
    </lineage>
</organism>